<evidence type="ECO:0000313" key="4">
    <source>
        <dbReference type="EMBL" id="HIW91688.1"/>
    </source>
</evidence>
<dbReference type="InterPro" id="IPR011089">
    <property type="entry name" value="GmrSD_C"/>
</dbReference>
<dbReference type="PANTHER" id="PTHR35149">
    <property type="entry name" value="SLL5132 PROTEIN"/>
    <property type="match status" value="1"/>
</dbReference>
<sequence>MDTDVHSPKAIFHATTRLVVPLFQRPYVWSEEKQWAPLWEDITRLIDVIDHHNQAATHFLGAIVIQLVPTPLGSIQTWNVIDGQQRLTTLQLLLSALHNRLTRRGWDKLAGQIKSLIENSEDYRQTDEDKFKLWPTNRDRAGFIAAMNGNRDSNDQGATSRLEQGHSYFANAIDAWLGEDEEQAFARGRVLVAAVQDRLEIATIRLNADEDAQAIFETLNARGTPLSAADLIKNFVFQNLNTNPAAAEESYRKYWSQFEAEWWEEEVTSGRLKNPRSSLFLWQWLTTRTLEEFPIREVFRQFKYYVTTIDKDIADLLPQIRVAADRYQEIIRGAARPNGPLNREELFSYRIRLLDSEVARPLIIWLNEPEQADVPRADREKVLALLETWLVRRMLVKATSAGNNRFVLDVIRFLEDQPNTSLPDALAEYLTSNTTKVGYWPSDADIRSELTGTRAFNKYVRARLRMVLEALEDNRRGYPDGRQLAMGPISRGKGTVEHIMPQKWRKNWMADLTEDQQADRDSILHQLGNLTLVTQKLNSKVNNGAWSTKREFFRQYDDVMLTRDAVNLADGDWDETAIEQRTEELIGEILDIWPVPAGFTVANRDIETRTSDTEARRRAVVTIADLVTNEILPEGTRLRPTSQSSRWRGVTAKVTGEGKIAFNGTEYAYPSPAARAVTGTSSEPGWAWWSVAETGHTLNELRNDYLHMND</sequence>
<reference evidence="4" key="2">
    <citation type="submission" date="2021-04" db="EMBL/GenBank/DDBJ databases">
        <authorList>
            <person name="Gilroy R."/>
        </authorList>
    </citation>
    <scope>NUCLEOTIDE SEQUENCE</scope>
    <source>
        <strain evidence="4">CHK32-1732</strain>
    </source>
</reference>
<protein>
    <submittedName>
        <fullName evidence="4">DUF262 domain-containing protein</fullName>
    </submittedName>
</protein>
<dbReference type="Proteomes" id="UP000824190">
    <property type="component" value="Unassembled WGS sequence"/>
</dbReference>
<evidence type="ECO:0000259" key="3">
    <source>
        <dbReference type="Pfam" id="PF18755"/>
    </source>
</evidence>
<dbReference type="Pfam" id="PF03235">
    <property type="entry name" value="GmrSD_N"/>
    <property type="match status" value="1"/>
</dbReference>
<feature type="domain" description="GmrSD restriction endonucleases C-terminal" evidence="2">
    <location>
        <begin position="440"/>
        <end position="586"/>
    </location>
</feature>
<dbReference type="EMBL" id="DXGC01000073">
    <property type="protein sequence ID" value="HIW91688.1"/>
    <property type="molecule type" value="Genomic_DNA"/>
</dbReference>
<feature type="domain" description="GmrSD restriction endonucleases N-terminal" evidence="1">
    <location>
        <begin position="12"/>
        <end position="237"/>
    </location>
</feature>
<dbReference type="InterPro" id="IPR004919">
    <property type="entry name" value="GmrSD_N"/>
</dbReference>
<evidence type="ECO:0000259" key="2">
    <source>
        <dbReference type="Pfam" id="PF07510"/>
    </source>
</evidence>
<evidence type="ECO:0000313" key="5">
    <source>
        <dbReference type="Proteomes" id="UP000824190"/>
    </source>
</evidence>
<evidence type="ECO:0000259" key="1">
    <source>
        <dbReference type="Pfam" id="PF03235"/>
    </source>
</evidence>
<dbReference type="Pfam" id="PF07510">
    <property type="entry name" value="GmrSD_C"/>
    <property type="match status" value="1"/>
</dbReference>
<reference evidence="4" key="1">
    <citation type="journal article" date="2021" name="PeerJ">
        <title>Extensive microbial diversity within the chicken gut microbiome revealed by metagenomics and culture.</title>
        <authorList>
            <person name="Gilroy R."/>
            <person name="Ravi A."/>
            <person name="Getino M."/>
            <person name="Pursley I."/>
            <person name="Horton D.L."/>
            <person name="Alikhan N.F."/>
            <person name="Baker D."/>
            <person name="Gharbi K."/>
            <person name="Hall N."/>
            <person name="Watson M."/>
            <person name="Adriaenssens E.M."/>
            <person name="Foster-Nyarko E."/>
            <person name="Jarju S."/>
            <person name="Secka A."/>
            <person name="Antonio M."/>
            <person name="Oren A."/>
            <person name="Chaudhuri R.R."/>
            <person name="La Ragione R."/>
            <person name="Hildebrand F."/>
            <person name="Pallen M.J."/>
        </authorList>
    </citation>
    <scope>NUCLEOTIDE SEQUENCE</scope>
    <source>
        <strain evidence="4">CHK32-1732</strain>
    </source>
</reference>
<gene>
    <name evidence="4" type="ORF">H9870_08515</name>
</gene>
<dbReference type="Pfam" id="PF18755">
    <property type="entry name" value="RAMA"/>
    <property type="match status" value="1"/>
</dbReference>
<dbReference type="PANTHER" id="PTHR35149:SF2">
    <property type="entry name" value="DUF262 DOMAIN-CONTAINING PROTEIN"/>
    <property type="match status" value="1"/>
</dbReference>
<organism evidence="4 5">
    <name type="scientific">Candidatus Corynebacterium avicola</name>
    <dbReference type="NCBI Taxonomy" id="2838527"/>
    <lineage>
        <taxon>Bacteria</taxon>
        <taxon>Bacillati</taxon>
        <taxon>Actinomycetota</taxon>
        <taxon>Actinomycetes</taxon>
        <taxon>Mycobacteriales</taxon>
        <taxon>Corynebacteriaceae</taxon>
        <taxon>Corynebacterium</taxon>
    </lineage>
</organism>
<feature type="domain" description="RAMA" evidence="3">
    <location>
        <begin position="611"/>
        <end position="707"/>
    </location>
</feature>
<name>A0A9D1RR18_9CORY</name>
<dbReference type="InterPro" id="IPR040843">
    <property type="entry name" value="RAMA"/>
</dbReference>
<dbReference type="AlphaFoldDB" id="A0A9D1RR18"/>
<proteinExistence type="predicted"/>
<comment type="caution">
    <text evidence="4">The sequence shown here is derived from an EMBL/GenBank/DDBJ whole genome shotgun (WGS) entry which is preliminary data.</text>
</comment>
<accession>A0A9D1RR18</accession>